<dbReference type="AlphaFoldDB" id="A0A1X6WX51"/>
<organism evidence="1 2">
    <name type="scientific">Brachybacterium nesterenkovii</name>
    <dbReference type="NCBI Taxonomy" id="47847"/>
    <lineage>
        <taxon>Bacteria</taxon>
        <taxon>Bacillati</taxon>
        <taxon>Actinomycetota</taxon>
        <taxon>Actinomycetes</taxon>
        <taxon>Micrococcales</taxon>
        <taxon>Dermabacteraceae</taxon>
        <taxon>Brachybacterium</taxon>
    </lineage>
</organism>
<dbReference type="Proteomes" id="UP000195981">
    <property type="component" value="Unassembled WGS sequence"/>
</dbReference>
<protein>
    <recommendedName>
        <fullName evidence="3">DUF559 domain-containing protein</fullName>
    </recommendedName>
</protein>
<gene>
    <name evidence="1" type="ORF">FM110_04685</name>
</gene>
<accession>A0A1X6WX51</accession>
<dbReference type="Gene3D" id="3.40.960.10">
    <property type="entry name" value="VSR Endonuclease"/>
    <property type="match status" value="1"/>
</dbReference>
<evidence type="ECO:0000313" key="1">
    <source>
        <dbReference type="EMBL" id="SLM90219.1"/>
    </source>
</evidence>
<keyword evidence="2" id="KW-1185">Reference proteome</keyword>
<name>A0A1X6WX51_9MICO</name>
<evidence type="ECO:0000313" key="2">
    <source>
        <dbReference type="Proteomes" id="UP000195981"/>
    </source>
</evidence>
<proteinExistence type="predicted"/>
<sequence>MRRLLRRGAMRYVAPWYVTEEAPADLVDLLARGVRPTCLDAAALHGLWVPIDDRVHAFAPRTARTLAVDLGMARQIRRRRDHETGMRTDVAGSRQGPVVLHGPVLQAWPTLDPVPDLDLVLSHAGRCLPVVSAAILFESSVETGALALGEAQNIVASLPHGRRRALSRIRGDAESGTETFVRWWFESRRFEVRSQVWIAADHRADMLVGRSWIIECDSRAFHDDPAQYRKDRERDLRSRALGYTVTRLTWEQVFVTWDQTEQALLAVLARGDHRRALPGR</sequence>
<reference evidence="1 2" key="1">
    <citation type="submission" date="2017-02" db="EMBL/GenBank/DDBJ databases">
        <authorList>
            <person name="Peterson S.W."/>
        </authorList>
    </citation>
    <scope>NUCLEOTIDE SEQUENCE [LARGE SCALE GENOMIC DNA]</scope>
    <source>
        <strain evidence="1 2">CIP104813</strain>
    </source>
</reference>
<dbReference type="RefSeq" id="WP_234991910.1">
    <property type="nucleotide sequence ID" value="NZ_FWFG01000045.1"/>
</dbReference>
<dbReference type="EMBL" id="FWFG01000045">
    <property type="protein sequence ID" value="SLM90219.1"/>
    <property type="molecule type" value="Genomic_DNA"/>
</dbReference>
<evidence type="ECO:0008006" key="3">
    <source>
        <dbReference type="Google" id="ProtNLM"/>
    </source>
</evidence>